<dbReference type="InterPro" id="IPR014867">
    <property type="entry name" value="Spore_coat_CotH_CotH2/3/7"/>
</dbReference>
<evidence type="ECO:0000259" key="3">
    <source>
        <dbReference type="PROSITE" id="PS50850"/>
    </source>
</evidence>
<feature type="transmembrane region" description="Helical" evidence="2">
    <location>
        <begin position="179"/>
        <end position="202"/>
    </location>
</feature>
<protein>
    <submittedName>
        <fullName evidence="5">MFS general substrate transporter</fullName>
    </submittedName>
</protein>
<feature type="domain" description="LTD" evidence="4">
    <location>
        <begin position="437"/>
        <end position="561"/>
    </location>
</feature>
<dbReference type="STRING" id="3076.A0A2P6TXE7"/>
<evidence type="ECO:0000259" key="4">
    <source>
        <dbReference type="PROSITE" id="PS51841"/>
    </source>
</evidence>
<evidence type="ECO:0000256" key="1">
    <source>
        <dbReference type="ARBA" id="ARBA00004141"/>
    </source>
</evidence>
<dbReference type="Gene3D" id="1.20.1250.20">
    <property type="entry name" value="MFS general substrate transporter like domains"/>
    <property type="match status" value="1"/>
</dbReference>
<dbReference type="SUPFAM" id="SSF74853">
    <property type="entry name" value="Lamin A/C globular tail domain"/>
    <property type="match status" value="1"/>
</dbReference>
<dbReference type="InterPro" id="IPR001322">
    <property type="entry name" value="Lamin_tail_dom"/>
</dbReference>
<dbReference type="GO" id="GO:0016020">
    <property type="term" value="C:membrane"/>
    <property type="evidence" value="ECO:0007669"/>
    <property type="project" value="UniProtKB-SubCell"/>
</dbReference>
<accession>A0A2P6TXE7</accession>
<keyword evidence="2" id="KW-1133">Transmembrane helix</keyword>
<dbReference type="Pfam" id="PF00932">
    <property type="entry name" value="LTD"/>
    <property type="match status" value="1"/>
</dbReference>
<dbReference type="Proteomes" id="UP000239899">
    <property type="component" value="Unassembled WGS sequence"/>
</dbReference>
<feature type="transmembrane region" description="Helical" evidence="2">
    <location>
        <begin position="147"/>
        <end position="173"/>
    </location>
</feature>
<keyword evidence="2" id="KW-0812">Transmembrane</keyword>
<evidence type="ECO:0000313" key="5">
    <source>
        <dbReference type="EMBL" id="PRW58728.1"/>
    </source>
</evidence>
<dbReference type="PANTHER" id="PTHR40050:SF1">
    <property type="entry name" value="INNER SPORE COAT PROTEIN H"/>
    <property type="match status" value="1"/>
</dbReference>
<feature type="transmembrane region" description="Helical" evidence="2">
    <location>
        <begin position="336"/>
        <end position="357"/>
    </location>
</feature>
<dbReference type="PANTHER" id="PTHR40050">
    <property type="entry name" value="INNER SPORE COAT PROTEIN H"/>
    <property type="match status" value="1"/>
</dbReference>
<dbReference type="Pfam" id="PF07690">
    <property type="entry name" value="MFS_1"/>
    <property type="match status" value="1"/>
</dbReference>
<organism evidence="5 6">
    <name type="scientific">Chlorella sorokiniana</name>
    <name type="common">Freshwater green alga</name>
    <dbReference type="NCBI Taxonomy" id="3076"/>
    <lineage>
        <taxon>Eukaryota</taxon>
        <taxon>Viridiplantae</taxon>
        <taxon>Chlorophyta</taxon>
        <taxon>core chlorophytes</taxon>
        <taxon>Trebouxiophyceae</taxon>
        <taxon>Chlorellales</taxon>
        <taxon>Chlorellaceae</taxon>
        <taxon>Chlorella clade</taxon>
        <taxon>Chlorella</taxon>
    </lineage>
</organism>
<dbReference type="OrthoDB" id="544728at2759"/>
<dbReference type="InterPro" id="IPR036415">
    <property type="entry name" value="Lamin_tail_dom_sf"/>
</dbReference>
<proteinExistence type="predicted"/>
<dbReference type="SUPFAM" id="SSF103473">
    <property type="entry name" value="MFS general substrate transporter"/>
    <property type="match status" value="1"/>
</dbReference>
<dbReference type="Gene3D" id="2.60.40.1260">
    <property type="entry name" value="Lamin Tail domain"/>
    <property type="match status" value="1"/>
</dbReference>
<feature type="transmembrane region" description="Helical" evidence="2">
    <location>
        <begin position="246"/>
        <end position="265"/>
    </location>
</feature>
<dbReference type="EMBL" id="LHPG02000004">
    <property type="protein sequence ID" value="PRW58728.1"/>
    <property type="molecule type" value="Genomic_DNA"/>
</dbReference>
<keyword evidence="2" id="KW-0472">Membrane</keyword>
<dbReference type="InterPro" id="IPR020846">
    <property type="entry name" value="MFS_dom"/>
</dbReference>
<keyword evidence="6" id="KW-1185">Reference proteome</keyword>
<evidence type="ECO:0000313" key="6">
    <source>
        <dbReference type="Proteomes" id="UP000239899"/>
    </source>
</evidence>
<comment type="subcellular location">
    <subcellularLocation>
        <location evidence="1">Membrane</location>
        <topology evidence="1">Multi-pass membrane protein</topology>
    </subcellularLocation>
</comment>
<dbReference type="GO" id="GO:0022857">
    <property type="term" value="F:transmembrane transporter activity"/>
    <property type="evidence" value="ECO:0007669"/>
    <property type="project" value="InterPro"/>
</dbReference>
<gene>
    <name evidence="5" type="ORF">C2E21_2156</name>
</gene>
<dbReference type="InterPro" id="IPR011701">
    <property type="entry name" value="MFS"/>
</dbReference>
<dbReference type="PROSITE" id="PS51841">
    <property type="entry name" value="LTD"/>
    <property type="match status" value="1"/>
</dbReference>
<evidence type="ECO:0000256" key="2">
    <source>
        <dbReference type="SAM" id="Phobius"/>
    </source>
</evidence>
<feature type="transmembrane region" description="Helical" evidence="2">
    <location>
        <begin position="87"/>
        <end position="108"/>
    </location>
</feature>
<reference evidence="5 6" key="1">
    <citation type="journal article" date="2018" name="Plant J.">
        <title>Genome sequences of Chlorella sorokiniana UTEX 1602 and Micractinium conductrix SAG 241.80: implications to maltose excretion by a green alga.</title>
        <authorList>
            <person name="Arriola M.B."/>
            <person name="Velmurugan N."/>
            <person name="Zhang Y."/>
            <person name="Plunkett M.H."/>
            <person name="Hondzo H."/>
            <person name="Barney B.M."/>
        </authorList>
    </citation>
    <scope>NUCLEOTIDE SEQUENCE [LARGE SCALE GENOMIC DNA]</scope>
    <source>
        <strain evidence="6">UTEX 1602</strain>
    </source>
</reference>
<feature type="domain" description="Major facilitator superfamily (MFS) profile" evidence="3">
    <location>
        <begin position="1"/>
        <end position="347"/>
    </location>
</feature>
<dbReference type="Pfam" id="PF08757">
    <property type="entry name" value="CotH"/>
    <property type="match status" value="2"/>
</dbReference>
<name>A0A2P6TXE7_CHLSO</name>
<dbReference type="InterPro" id="IPR036259">
    <property type="entry name" value="MFS_trans_sf"/>
</dbReference>
<dbReference type="PROSITE" id="PS50850">
    <property type="entry name" value="MFS"/>
    <property type="match status" value="1"/>
</dbReference>
<sequence>MQLTGCSLALQAIPLWATNGIGQVTGLGLALLIPAAQSVTADYNPSERRGRAFGLLHLTGALGALIGTVFATNIGGVRPLGVEGWRFAFGAVALASWAIGASTLALGVDPRFSRDPRYRVDKAADVHAPSWRTTVAEVWGVVRIPSFLIIVLQGIVGTTPWLALVFLTLYLQLLGMRDWVASLLIALFLGANAAGGLLGGMLGDWAAQRWPRHGRITVCQISVGVGVPLSMLLFKGLPLSASAGAAVLYAFVLVVIGLSITWAATACNNPIFSEIVPTHLRNLIFAFDRSFEGAVAACAAPLVGWLARYEFGFSGTAAVGQDAAENLAKARSLGSALLAFTAVPWTFCVLFFTPLHWTYPRDRCAVRLLLIALITRWARPKWQGLTRDLPPAPPAPAPPALAAASGAMPAGRAALLALLALAAALQAGAQVLPAAAAKPAAAPASSGGGVLISEVQSSNKITVKDEDGAAPDWLELFNSGSSTISLAGYRLTDKRDKSDGWAFPAGVSIAPGQYLLVFASGKDRASPSGPLHTNFKLSADDGYLALLAPDGSVVSEVEFPDMPTDVSFGLIGGTGVVSAAQERRPQYALLAAPTPGRENSGPRPGGPLIIGTTRTIIPRPTGGADIPVSATVLQQQSPLASVDLVYVTNYGAETPVAMTAAPGSDVYTASIPAAAAPVGALVRWFVQATDAAGQVTRDPPFRKDSDRQYWGTIVADPGDQSSLPVLELYCKDDKAPWSKSLVGGCSLWFNGSFYDNIQVGRRGVTSMNWPKPKIKLDSKQGSIFKIKPGMTVNEMNLNSEWWEPGENSFMREPLVWETFLQMGVQSLESFHLHMRMNGAYWGKMSFVEQMDEDTLKRWGYKVAPEVGPLWKSLSGEYSNLRWDVPADQLPYYWQQYTRKKDNASEGQALLDFARGLSGGAPVPRSKYLFDAVDLPQVINHMAAQTVVLNQDRCTKNFFIYRDPDSGQWSMFPWDVESGFGSDRGLGGKPAPDYCILECEQWASPLYCDSNHPQDLAVKTPWGLISATYDLWTPEGQGQGRKLLRAARRLQQGAPVPTTAADAAVPQNGAASPGLTLPANSTIEADYDVDQTKLGPTKTGAPGTYNYLIDAILDVPRTRQMYMRRLRTLMDAFMLTGRLQQIITEMHNAIRDEAKRDAAKWQNPGDPDRGYQQLVSEQVPIRQRQLYDTYGPKGSIPLIPDAQPSSFQLTLGRLEPGAAGFVEVRNPNDFAVDVSNYTLRGAVTFTFAPGTVIPAQDSLYAAASVGQFKQRSTPPTGGQGALVVGNLQGQLLGAAASVQLLTPSGVVAART</sequence>
<comment type="caution">
    <text evidence="5">The sequence shown here is derived from an EMBL/GenBank/DDBJ whole genome shotgun (WGS) entry which is preliminary data.</text>
</comment>
<feature type="transmembrane region" description="Helical" evidence="2">
    <location>
        <begin position="55"/>
        <end position="75"/>
    </location>
</feature>